<dbReference type="Proteomes" id="UP000054558">
    <property type="component" value="Unassembled WGS sequence"/>
</dbReference>
<keyword evidence="5" id="KW-1185">Reference proteome</keyword>
<dbReference type="PROSITE" id="PS50128">
    <property type="entry name" value="SURP"/>
    <property type="match status" value="1"/>
</dbReference>
<organism evidence="4 5">
    <name type="scientific">Klebsormidium nitens</name>
    <name type="common">Green alga</name>
    <name type="synonym">Ulothrix nitens</name>
    <dbReference type="NCBI Taxonomy" id="105231"/>
    <lineage>
        <taxon>Eukaryota</taxon>
        <taxon>Viridiplantae</taxon>
        <taxon>Streptophyta</taxon>
        <taxon>Klebsormidiophyceae</taxon>
        <taxon>Klebsormidiales</taxon>
        <taxon>Klebsormidiaceae</taxon>
        <taxon>Klebsormidium</taxon>
    </lineage>
</organism>
<feature type="region of interest" description="Disordered" evidence="1">
    <location>
        <begin position="261"/>
        <end position="280"/>
    </location>
</feature>
<feature type="compositionally biased region" description="Basic and acidic residues" evidence="1">
    <location>
        <begin position="20"/>
        <end position="30"/>
    </location>
</feature>
<dbReference type="PANTHER" id="PTHR13384">
    <property type="entry name" value="G PATCH DOMAIN-CONTAINING PROTEIN 1"/>
    <property type="match status" value="1"/>
</dbReference>
<feature type="compositionally biased region" description="Basic and acidic residues" evidence="1">
    <location>
        <begin position="464"/>
        <end position="475"/>
    </location>
</feature>
<evidence type="ECO:0000313" key="4">
    <source>
        <dbReference type="EMBL" id="GAQ77979.1"/>
    </source>
</evidence>
<feature type="compositionally biased region" description="Basic and acidic residues" evidence="1">
    <location>
        <begin position="1221"/>
        <end position="1237"/>
    </location>
</feature>
<dbReference type="Pfam" id="PF01805">
    <property type="entry name" value="Surp"/>
    <property type="match status" value="1"/>
</dbReference>
<feature type="compositionally biased region" description="Basic and acidic residues" evidence="1">
    <location>
        <begin position="180"/>
        <end position="190"/>
    </location>
</feature>
<sequence>MADDEDEDYFFFGTPLPEPEDLKPRQRQAAEKAGQLKTLPVWKQEVTDEQGRKRFHGAFTGGFSAGFYNTVGSKEGWAPAQFVSSRNQRAEKKAQAAEDYMDEDEKEALRSQALAASADFDTFGGTATDLARRQAESETPNRSSAIPGPIPDELIVPSAESMGVKLLKKMGWRPGKGVGPKHEVAAAEKRREARRAMIALAQSYGAEVPPGLDEEPAEPPEEESDAAEVPKTTPIFVLQPKKDFYGLGFDPLKGAPEFRAAKRAKTEGSKGVGKGGNLFRPQAGKVGAGFGVGALEEVGEEDEDVYATELPMDQELLDEDEQEKQAEGKAKASEKDLSAKLGFKPGPRDTLPGFRLGSGEGVEVQEWFAPPVVPKGFVPRHVFVSEGLGSRGVAKAKEVAPPDDEELQKRIETLAAFVANSGEKLEEIARERNKGSPEFGFLFGGPGKEYYAWKKSELIRERGLKLPEGSSKVEEPGPVDRGGFRKPAEFAGKSGRDKASRMTAEERGRLLGEAPLPRSEDAKSVSGTDQKAGSNGEALSGPKSVMDMIAPEDRARLQGALASTFTKGAAQDMGYDNRETVKPFAADPAKQARYETFLQERSVGGLRRPGRNDGLTEEERLREKEEFETTAQLANQGLKPAPSPPPPVHPALAFLGDRFAPAGDTPETSRGSIMDIVAAMQSSAAAAVAKKFPRREVEEWRPAPLLCRRFNILDPYEGKAAAPAKPKSKTDSLALLMPQFGQDINPELAPGGSERLALPPPPKLQAGETAEIYVPEKEPDVEFEAEPLVSGIDKPIDLFKAIFSDSEDEEEAPGGLEVLGRPGEKAAEAATAALNRHAASEFLAQFGVELPVPPVVAQPERKAPVLFRPKKERNNAEGAELNRGSEAGVKMRVTGLLSFEEEVGEGQQPVEVTGGVKEGVKKAKKEEAGNKSNDGGLDAISEDAKGAAKMAAEPGVAERNGTVQSGNGTRGGVEAGLREEDEKRGGIAAQEEAHGGVDLWAETFEGKESEDATRSGRQTERNDTQEPGLGQEAVVQKTAEQSEEQMRPVMGPLPPDRRREGERKDGLETGGSGRWRRNERNGKESEDESSEDERRRKRREKKRERREGGSRRKRHRSENVGPESGSDESEAERKRRRRKRREERRRRERSGSDWKGDGQRESDEDNGKVRRHRKSREEATGEGNFGEQEMDRKLKRHRKEQRRDQSRKGRQRRSYSGSADDTDRNDEKDRGGGGEKG</sequence>
<dbReference type="PROSITE" id="PS50174">
    <property type="entry name" value="G_PATCH"/>
    <property type="match status" value="1"/>
</dbReference>
<dbReference type="AlphaFoldDB" id="A0A0U9HQK1"/>
<feature type="compositionally biased region" description="Basic and acidic residues" evidence="1">
    <location>
        <begin position="976"/>
        <end position="995"/>
    </location>
</feature>
<protein>
    <recommendedName>
        <fullName evidence="6">G-patch domain-containing protein</fullName>
    </recommendedName>
</protein>
<feature type="compositionally biased region" description="Basic and acidic residues" evidence="1">
    <location>
        <begin position="1004"/>
        <end position="1024"/>
    </location>
</feature>
<feature type="compositionally biased region" description="Low complexity" evidence="1">
    <location>
        <begin position="905"/>
        <end position="915"/>
    </location>
</feature>
<evidence type="ECO:0008006" key="6">
    <source>
        <dbReference type="Google" id="ProtNLM"/>
    </source>
</evidence>
<name>A0A0U9HQK1_KLENI</name>
<feature type="region of interest" description="Disordered" evidence="1">
    <location>
        <begin position="316"/>
        <end position="356"/>
    </location>
</feature>
<feature type="region of interest" description="Disordered" evidence="1">
    <location>
        <begin position="125"/>
        <end position="154"/>
    </location>
</feature>
<reference evidence="4 5" key="1">
    <citation type="journal article" date="2014" name="Nat. Commun.">
        <title>Klebsormidium flaccidum genome reveals primary factors for plant terrestrial adaptation.</title>
        <authorList>
            <person name="Hori K."/>
            <person name="Maruyama F."/>
            <person name="Fujisawa T."/>
            <person name="Togashi T."/>
            <person name="Yamamoto N."/>
            <person name="Seo M."/>
            <person name="Sato S."/>
            <person name="Yamada T."/>
            <person name="Mori H."/>
            <person name="Tajima N."/>
            <person name="Moriyama T."/>
            <person name="Ikeuchi M."/>
            <person name="Watanabe M."/>
            <person name="Wada H."/>
            <person name="Kobayashi K."/>
            <person name="Saito M."/>
            <person name="Masuda T."/>
            <person name="Sasaki-Sekimoto Y."/>
            <person name="Mashiguchi K."/>
            <person name="Awai K."/>
            <person name="Shimojima M."/>
            <person name="Masuda S."/>
            <person name="Iwai M."/>
            <person name="Nobusawa T."/>
            <person name="Narise T."/>
            <person name="Kondo S."/>
            <person name="Saito H."/>
            <person name="Sato R."/>
            <person name="Murakawa M."/>
            <person name="Ihara Y."/>
            <person name="Oshima-Yamada Y."/>
            <person name="Ohtaka K."/>
            <person name="Satoh M."/>
            <person name="Sonobe K."/>
            <person name="Ishii M."/>
            <person name="Ohtani R."/>
            <person name="Kanamori-Sato M."/>
            <person name="Honoki R."/>
            <person name="Miyazaki D."/>
            <person name="Mochizuki H."/>
            <person name="Umetsu J."/>
            <person name="Higashi K."/>
            <person name="Shibata D."/>
            <person name="Kamiya Y."/>
            <person name="Sato N."/>
            <person name="Nakamura Y."/>
            <person name="Tabata S."/>
            <person name="Ida S."/>
            <person name="Kurokawa K."/>
            <person name="Ohta H."/>
        </authorList>
    </citation>
    <scope>NUCLEOTIDE SEQUENCE [LARGE SCALE GENOMIC DNA]</scope>
    <source>
        <strain evidence="4 5">NIES-2285</strain>
    </source>
</reference>
<feature type="region of interest" description="Disordered" evidence="1">
    <location>
        <begin position="171"/>
        <end position="190"/>
    </location>
</feature>
<dbReference type="Pfam" id="PF07713">
    <property type="entry name" value="DUF1604"/>
    <property type="match status" value="1"/>
</dbReference>
<dbReference type="SUPFAM" id="SSF109905">
    <property type="entry name" value="Surp module (SWAP domain)"/>
    <property type="match status" value="1"/>
</dbReference>
<evidence type="ECO:0000259" key="2">
    <source>
        <dbReference type="PROSITE" id="PS50128"/>
    </source>
</evidence>
<dbReference type="GO" id="GO:0005634">
    <property type="term" value="C:nucleus"/>
    <property type="evidence" value="ECO:0000318"/>
    <property type="project" value="GO_Central"/>
</dbReference>
<evidence type="ECO:0000259" key="3">
    <source>
        <dbReference type="PROSITE" id="PS50174"/>
    </source>
</evidence>
<gene>
    <name evidence="4" type="ORF">KFL_000060440</name>
</gene>
<dbReference type="Pfam" id="PF26093">
    <property type="entry name" value="HTH_TGH"/>
    <property type="match status" value="1"/>
</dbReference>
<evidence type="ECO:0000256" key="1">
    <source>
        <dbReference type="SAM" id="MobiDB-lite"/>
    </source>
</evidence>
<dbReference type="Gene3D" id="1.10.10.790">
    <property type="entry name" value="Surp module"/>
    <property type="match status" value="1"/>
</dbReference>
<dbReference type="Pfam" id="PF01585">
    <property type="entry name" value="G-patch"/>
    <property type="match status" value="1"/>
</dbReference>
<feature type="compositionally biased region" description="Basic and acidic residues" evidence="1">
    <location>
        <begin position="1149"/>
        <end position="1168"/>
    </location>
</feature>
<dbReference type="GO" id="GO:0006397">
    <property type="term" value="P:mRNA processing"/>
    <property type="evidence" value="ECO:0007669"/>
    <property type="project" value="InterPro"/>
</dbReference>
<feature type="region of interest" description="Disordered" evidence="1">
    <location>
        <begin position="464"/>
        <end position="544"/>
    </location>
</feature>
<dbReference type="InterPro" id="IPR011666">
    <property type="entry name" value="DUF1604"/>
</dbReference>
<feature type="compositionally biased region" description="Acidic residues" evidence="1">
    <location>
        <begin position="212"/>
        <end position="226"/>
    </location>
</feature>
<dbReference type="OrthoDB" id="20507at2759"/>
<feature type="compositionally biased region" description="Basic residues" evidence="1">
    <location>
        <begin position="1134"/>
        <end position="1148"/>
    </location>
</feature>
<dbReference type="OMA" id="DQQKPDT"/>
<feature type="compositionally biased region" description="Basic and acidic residues" evidence="1">
    <location>
        <begin position="323"/>
        <end position="338"/>
    </location>
</feature>
<proteinExistence type="predicted"/>
<feature type="compositionally biased region" description="Basic and acidic residues" evidence="1">
    <location>
        <begin position="482"/>
        <end position="510"/>
    </location>
</feature>
<feature type="region of interest" description="Disordered" evidence="1">
    <location>
        <begin position="85"/>
        <end position="104"/>
    </location>
</feature>
<feature type="compositionally biased region" description="Basic and acidic residues" evidence="1">
    <location>
        <begin position="617"/>
        <end position="627"/>
    </location>
</feature>
<feature type="compositionally biased region" description="Basic residues" evidence="1">
    <location>
        <begin position="1095"/>
        <end position="1104"/>
    </location>
</feature>
<feature type="region of interest" description="Disordered" evidence="1">
    <location>
        <begin position="900"/>
        <end position="1237"/>
    </location>
</feature>
<accession>A0A0U9HQK1</accession>
<dbReference type="SMART" id="SM00648">
    <property type="entry name" value="SWAP"/>
    <property type="match status" value="1"/>
</dbReference>
<feature type="domain" description="SURP motif" evidence="2">
    <location>
        <begin position="410"/>
        <end position="454"/>
    </location>
</feature>
<dbReference type="PANTHER" id="PTHR13384:SF19">
    <property type="entry name" value="G PATCH DOMAIN-CONTAINING PROTEIN 1"/>
    <property type="match status" value="1"/>
</dbReference>
<dbReference type="STRING" id="105231.A0A0U9HQK1"/>
<feature type="region of interest" description="Disordered" evidence="1">
    <location>
        <begin position="1"/>
        <end position="36"/>
    </location>
</feature>
<dbReference type="GO" id="GO:0003723">
    <property type="term" value="F:RNA binding"/>
    <property type="evidence" value="ECO:0000318"/>
    <property type="project" value="GO_Central"/>
</dbReference>
<feature type="compositionally biased region" description="Basic and acidic residues" evidence="1">
    <location>
        <begin position="918"/>
        <end position="929"/>
    </location>
</feature>
<feature type="domain" description="G-patch" evidence="3">
    <location>
        <begin position="159"/>
        <end position="209"/>
    </location>
</feature>
<feature type="region of interest" description="Disordered" evidence="1">
    <location>
        <begin position="202"/>
        <end position="233"/>
    </location>
</feature>
<dbReference type="InterPro" id="IPR000467">
    <property type="entry name" value="G_patch_dom"/>
</dbReference>
<dbReference type="EMBL" id="DF236955">
    <property type="protein sequence ID" value="GAQ77979.1"/>
    <property type="molecule type" value="Genomic_DNA"/>
</dbReference>
<feature type="region of interest" description="Disordered" evidence="1">
    <location>
        <begin position="600"/>
        <end position="628"/>
    </location>
</feature>
<dbReference type="InterPro" id="IPR035967">
    <property type="entry name" value="SWAP/Surp_sf"/>
</dbReference>
<evidence type="ECO:0000313" key="5">
    <source>
        <dbReference type="Proteomes" id="UP000054558"/>
    </source>
</evidence>
<dbReference type="InterPro" id="IPR000061">
    <property type="entry name" value="Surp"/>
</dbReference>
<feature type="compositionally biased region" description="Basic and acidic residues" evidence="1">
    <location>
        <begin position="1055"/>
        <end position="1067"/>
    </location>
</feature>